<comment type="caution">
    <text evidence="1">The sequence shown here is derived from an EMBL/GenBank/DDBJ whole genome shotgun (WGS) entry which is preliminary data.</text>
</comment>
<gene>
    <name evidence="1" type="ORF">DVT68_00030</name>
</gene>
<dbReference type="EMBL" id="QQSY01000001">
    <property type="protein sequence ID" value="RDI99292.1"/>
    <property type="molecule type" value="Genomic_DNA"/>
</dbReference>
<dbReference type="AlphaFoldDB" id="A0A370K9I0"/>
<organism evidence="1 2">
    <name type="scientific">Dyella solisilvae</name>
    <dbReference type="NCBI Taxonomy" id="1920168"/>
    <lineage>
        <taxon>Bacteria</taxon>
        <taxon>Pseudomonadati</taxon>
        <taxon>Pseudomonadota</taxon>
        <taxon>Gammaproteobacteria</taxon>
        <taxon>Lysobacterales</taxon>
        <taxon>Rhodanobacteraceae</taxon>
        <taxon>Dyella</taxon>
    </lineage>
</organism>
<keyword evidence="2" id="KW-1185">Reference proteome</keyword>
<reference evidence="1 2" key="1">
    <citation type="submission" date="2018-07" db="EMBL/GenBank/DDBJ databases">
        <title>Dyella solisilvae sp. nov., isolated from the pine and broad-leaved mixed forest soil.</title>
        <authorList>
            <person name="Gao Z."/>
            <person name="Qiu L."/>
        </authorList>
    </citation>
    <scope>NUCLEOTIDE SEQUENCE [LARGE SCALE GENOMIC DNA]</scope>
    <source>
        <strain evidence="1 2">DHG54</strain>
    </source>
</reference>
<protein>
    <submittedName>
        <fullName evidence="1">Uncharacterized protein</fullName>
    </submittedName>
</protein>
<sequence>MVVAIPWVVIATSGLTIGTPPTIFDWQPSAKLDYASVPGENHESFVQRLEEKLKAWAGQTGRGVCGPLARTNESGYCAQ</sequence>
<name>A0A370K9I0_9GAMM</name>
<accession>A0A370K9I0</accession>
<evidence type="ECO:0000313" key="1">
    <source>
        <dbReference type="EMBL" id="RDI99292.1"/>
    </source>
</evidence>
<evidence type="ECO:0000313" key="2">
    <source>
        <dbReference type="Proteomes" id="UP000254711"/>
    </source>
</evidence>
<dbReference type="Proteomes" id="UP000254711">
    <property type="component" value="Unassembled WGS sequence"/>
</dbReference>
<proteinExistence type="predicted"/>